<gene>
    <name evidence="6" type="ORF">K0U00_32695</name>
</gene>
<dbReference type="InterPro" id="IPR045076">
    <property type="entry name" value="MutS"/>
</dbReference>
<feature type="region of interest" description="Disordered" evidence="4">
    <location>
        <begin position="136"/>
        <end position="185"/>
    </location>
</feature>
<dbReference type="EMBL" id="JAHZIK010001357">
    <property type="protein sequence ID" value="MBW7458815.1"/>
    <property type="molecule type" value="Genomic_DNA"/>
</dbReference>
<protein>
    <submittedName>
        <fullName evidence="6">DNA mismatch repair protein MutS</fullName>
    </submittedName>
</protein>
<evidence type="ECO:0000256" key="3">
    <source>
        <dbReference type="ARBA" id="ARBA00023125"/>
    </source>
</evidence>
<keyword evidence="7" id="KW-1185">Reference proteome</keyword>
<dbReference type="SUPFAM" id="SSF52540">
    <property type="entry name" value="P-loop containing nucleoside triphosphate hydrolases"/>
    <property type="match status" value="1"/>
</dbReference>
<keyword evidence="3" id="KW-0238">DNA-binding</keyword>
<dbReference type="SMART" id="SM00534">
    <property type="entry name" value="MUTSac"/>
    <property type="match status" value="1"/>
</dbReference>
<name>A0ABS7CCZ7_9BACL</name>
<dbReference type="Pfam" id="PF00488">
    <property type="entry name" value="MutS_V"/>
    <property type="match status" value="1"/>
</dbReference>
<organism evidence="6 7">
    <name type="scientific">Paenibacillus sepulcri</name>
    <dbReference type="NCBI Taxonomy" id="359917"/>
    <lineage>
        <taxon>Bacteria</taxon>
        <taxon>Bacillati</taxon>
        <taxon>Bacillota</taxon>
        <taxon>Bacilli</taxon>
        <taxon>Bacillales</taxon>
        <taxon>Paenibacillaceae</taxon>
        <taxon>Paenibacillus</taxon>
    </lineage>
</organism>
<reference evidence="6 7" key="1">
    <citation type="submission" date="2021-07" db="EMBL/GenBank/DDBJ databases">
        <title>Paenibacillus radiodurans sp. nov., isolated from the southeastern edge of Tengger Desert.</title>
        <authorList>
            <person name="Zhang G."/>
        </authorList>
    </citation>
    <scope>NUCLEOTIDE SEQUENCE [LARGE SCALE GENOMIC DNA]</scope>
    <source>
        <strain evidence="6 7">CCM 7311</strain>
    </source>
</reference>
<evidence type="ECO:0000256" key="4">
    <source>
        <dbReference type="SAM" id="MobiDB-lite"/>
    </source>
</evidence>
<feature type="non-terminal residue" evidence="6">
    <location>
        <position position="1"/>
    </location>
</feature>
<keyword evidence="1" id="KW-0547">Nucleotide-binding</keyword>
<feature type="compositionally biased region" description="Polar residues" evidence="4">
    <location>
        <begin position="172"/>
        <end position="185"/>
    </location>
</feature>
<evidence type="ECO:0000313" key="6">
    <source>
        <dbReference type="EMBL" id="MBW7458815.1"/>
    </source>
</evidence>
<dbReference type="InterPro" id="IPR000432">
    <property type="entry name" value="DNA_mismatch_repair_MutS_C"/>
</dbReference>
<dbReference type="PANTHER" id="PTHR11361:SF34">
    <property type="entry name" value="DNA MISMATCH REPAIR PROTEIN MSH1, MITOCHONDRIAL"/>
    <property type="match status" value="1"/>
</dbReference>
<dbReference type="Proteomes" id="UP001519887">
    <property type="component" value="Unassembled WGS sequence"/>
</dbReference>
<keyword evidence="2" id="KW-0067">ATP-binding</keyword>
<accession>A0ABS7CCZ7</accession>
<dbReference type="PANTHER" id="PTHR11361">
    <property type="entry name" value="DNA MISMATCH REPAIR PROTEIN MUTS FAMILY MEMBER"/>
    <property type="match status" value="1"/>
</dbReference>
<evidence type="ECO:0000259" key="5">
    <source>
        <dbReference type="SMART" id="SM00534"/>
    </source>
</evidence>
<proteinExistence type="predicted"/>
<feature type="domain" description="DNA mismatch repair proteins mutS family" evidence="5">
    <location>
        <begin position="1"/>
        <end position="98"/>
    </location>
</feature>
<evidence type="ECO:0000256" key="1">
    <source>
        <dbReference type="ARBA" id="ARBA00022741"/>
    </source>
</evidence>
<evidence type="ECO:0000313" key="7">
    <source>
        <dbReference type="Proteomes" id="UP001519887"/>
    </source>
</evidence>
<dbReference type="Gene3D" id="3.40.50.300">
    <property type="entry name" value="P-loop containing nucleotide triphosphate hydrolases"/>
    <property type="match status" value="1"/>
</dbReference>
<dbReference type="InterPro" id="IPR027417">
    <property type="entry name" value="P-loop_NTPase"/>
</dbReference>
<feature type="compositionally biased region" description="Basic and acidic residues" evidence="4">
    <location>
        <begin position="154"/>
        <end position="171"/>
    </location>
</feature>
<evidence type="ECO:0000256" key="2">
    <source>
        <dbReference type="ARBA" id="ARBA00022840"/>
    </source>
</evidence>
<comment type="caution">
    <text evidence="6">The sequence shown here is derived from an EMBL/GenBank/DDBJ whole genome shotgun (WGS) entry which is preliminary data.</text>
</comment>
<sequence>RGTSTGEGMSIAQAVIEYVHHEIGCKALVSTHFHELAHLEDTLPLLRNVCMAVQETGDNVTFLRKLVPGAASSSYGIYCAQLAGLPERIISRAYTLLASHADEAIRLPVLEALVDPPGRAAVIDAVRETASSYAPAVDAPAGSDMSTVSAGADRSVEESEKAQQSTDDHQADSQSGSTLSPDKSSEVVQLSIFEDSAALQTRTRKTSPKAEQVAEQLRKLDLFNITPMQAMQLLNEMKMKLVAEK</sequence>